<dbReference type="InterPro" id="IPR005180">
    <property type="entry name" value="DUF302"/>
</dbReference>
<evidence type="ECO:0000313" key="3">
    <source>
        <dbReference type="EMBL" id="RZD13839.1"/>
    </source>
</evidence>
<gene>
    <name evidence="3" type="ORF">EVJ47_08635</name>
</gene>
<keyword evidence="1" id="KW-0472">Membrane</keyword>
<sequence>MLFLHFDYNTNQEVKMKKRRLAVTPPVAGLAFILGLSFFIAVFFPANSFATKIPKGPFYIVKVKKSFKSALFDLKQGIEDANYSILAIAPISTGIKGIGYKIPDLKVIDFCKLMDGYKLLKYNMNYAAFMPCRIAIYKEGKYTVMISFLPSYFSRFFKNNAEQKKTIIAVTKQIIQIMDSVKTGF</sequence>
<protein>
    <submittedName>
        <fullName evidence="3">DUF302 domain-containing protein</fullName>
    </submittedName>
</protein>
<dbReference type="InterPro" id="IPR035923">
    <property type="entry name" value="TT1751-like_sf"/>
</dbReference>
<evidence type="ECO:0000313" key="4">
    <source>
        <dbReference type="Proteomes" id="UP000320813"/>
    </source>
</evidence>
<reference evidence="3 4" key="1">
    <citation type="submission" date="2019-01" db="EMBL/GenBank/DDBJ databases">
        <title>Insights into ecological role of a new deltaproteobacterial order Candidatus Sinidesulfobacterales (Sva0485) by metagenomics and metatranscriptomics.</title>
        <authorList>
            <person name="Tan S."/>
            <person name="Liu J."/>
            <person name="Fang Y."/>
            <person name="Hedlund B.P."/>
            <person name="Lian Z.H."/>
            <person name="Huang L.Y."/>
            <person name="Li J.T."/>
            <person name="Huang L.N."/>
            <person name="Li W.J."/>
            <person name="Jiang H.C."/>
            <person name="Dong H.L."/>
            <person name="Shu W.S."/>
        </authorList>
    </citation>
    <scope>NUCLEOTIDE SEQUENCE [LARGE SCALE GENOMIC DNA]</scope>
    <source>
        <strain evidence="3">AP3</strain>
    </source>
</reference>
<dbReference type="PANTHER" id="PTHR38342">
    <property type="entry name" value="SLR5037 PROTEIN"/>
    <property type="match status" value="1"/>
</dbReference>
<evidence type="ECO:0000259" key="2">
    <source>
        <dbReference type="Pfam" id="PF03625"/>
    </source>
</evidence>
<proteinExistence type="predicted"/>
<feature type="transmembrane region" description="Helical" evidence="1">
    <location>
        <begin position="21"/>
        <end position="44"/>
    </location>
</feature>
<dbReference type="AlphaFoldDB" id="A0A519B970"/>
<dbReference type="CDD" id="cd14797">
    <property type="entry name" value="DUF302"/>
    <property type="match status" value="1"/>
</dbReference>
<name>A0A519B970_9DELT</name>
<feature type="domain" description="DUF302" evidence="2">
    <location>
        <begin position="96"/>
        <end position="148"/>
    </location>
</feature>
<dbReference type="PANTHER" id="PTHR38342:SF1">
    <property type="entry name" value="SLR5037 PROTEIN"/>
    <property type="match status" value="1"/>
</dbReference>
<dbReference type="Pfam" id="PF03625">
    <property type="entry name" value="DUF302"/>
    <property type="match status" value="1"/>
</dbReference>
<accession>A0A519B970</accession>
<dbReference type="Gene3D" id="3.30.310.70">
    <property type="entry name" value="TT1751-like domain"/>
    <property type="match status" value="1"/>
</dbReference>
<dbReference type="EMBL" id="SGBD01000006">
    <property type="protein sequence ID" value="RZD13839.1"/>
    <property type="molecule type" value="Genomic_DNA"/>
</dbReference>
<comment type="caution">
    <text evidence="3">The sequence shown here is derived from an EMBL/GenBank/DDBJ whole genome shotgun (WGS) entry which is preliminary data.</text>
</comment>
<keyword evidence="1" id="KW-0812">Transmembrane</keyword>
<evidence type="ECO:0000256" key="1">
    <source>
        <dbReference type="SAM" id="Phobius"/>
    </source>
</evidence>
<dbReference type="SUPFAM" id="SSF103247">
    <property type="entry name" value="TT1751-like"/>
    <property type="match status" value="1"/>
</dbReference>
<dbReference type="Proteomes" id="UP000320813">
    <property type="component" value="Unassembled WGS sequence"/>
</dbReference>
<keyword evidence="1" id="KW-1133">Transmembrane helix</keyword>
<organism evidence="3 4">
    <name type="scientific">Candidatus Acidulodesulfobacterium ferriphilum</name>
    <dbReference type="NCBI Taxonomy" id="2597223"/>
    <lineage>
        <taxon>Bacteria</taxon>
        <taxon>Deltaproteobacteria</taxon>
        <taxon>Candidatus Acidulodesulfobacterales</taxon>
        <taxon>Candidatus Acidulodesulfobacterium</taxon>
    </lineage>
</organism>